<organism evidence="3 5">
    <name type="scientific">Duganella violaceipulchra</name>
    <dbReference type="NCBI Taxonomy" id="2849652"/>
    <lineage>
        <taxon>Bacteria</taxon>
        <taxon>Pseudomonadati</taxon>
        <taxon>Pseudomonadota</taxon>
        <taxon>Betaproteobacteria</taxon>
        <taxon>Burkholderiales</taxon>
        <taxon>Oxalobacteraceae</taxon>
        <taxon>Telluria group</taxon>
        <taxon>Duganella</taxon>
    </lineage>
</organism>
<accession>A0AA41H4R9</accession>
<comment type="caution">
    <text evidence="3">The sequence shown here is derived from an EMBL/GenBank/DDBJ whole genome shotgun (WGS) entry which is preliminary data.</text>
</comment>
<name>A0AA41H4R9_9BURK</name>
<feature type="domain" description="Ice-binding protein C-terminal" evidence="2">
    <location>
        <begin position="271"/>
        <end position="295"/>
    </location>
</feature>
<dbReference type="InterPro" id="IPR013424">
    <property type="entry name" value="Ice-binding_C"/>
</dbReference>
<keyword evidence="6" id="KW-1185">Reference proteome</keyword>
<dbReference type="Proteomes" id="UP001162889">
    <property type="component" value="Unassembled WGS sequence"/>
</dbReference>
<feature type="chain" id="PRO_5041330000" evidence="1">
    <location>
        <begin position="23"/>
        <end position="298"/>
    </location>
</feature>
<dbReference type="Pfam" id="PF07589">
    <property type="entry name" value="PEP-CTERM"/>
    <property type="match status" value="1"/>
</dbReference>
<evidence type="ECO:0000259" key="2">
    <source>
        <dbReference type="Pfam" id="PF07589"/>
    </source>
</evidence>
<proteinExistence type="predicted"/>
<evidence type="ECO:0000313" key="6">
    <source>
        <dbReference type="Proteomes" id="UP001162889"/>
    </source>
</evidence>
<feature type="signal peptide" evidence="1">
    <location>
        <begin position="1"/>
        <end position="22"/>
    </location>
</feature>
<reference evidence="3" key="1">
    <citation type="submission" date="2021-07" db="EMBL/GenBank/DDBJ databases">
        <title>Characterization of violacein-producing bacteria and related species.</title>
        <authorList>
            <person name="Wilson H.S."/>
            <person name="De Leon M.E."/>
        </authorList>
    </citation>
    <scope>NUCLEOTIDE SEQUENCE</scope>
    <source>
        <strain evidence="3">HSC-15S17</strain>
    </source>
</reference>
<dbReference type="EMBL" id="JALJZU010000003">
    <property type="protein sequence ID" value="MCP2008183.1"/>
    <property type="molecule type" value="Genomic_DNA"/>
</dbReference>
<dbReference type="AlphaFoldDB" id="A0AA41H4R9"/>
<evidence type="ECO:0000313" key="4">
    <source>
        <dbReference type="EMBL" id="MCP2008183.1"/>
    </source>
</evidence>
<evidence type="ECO:0000313" key="5">
    <source>
        <dbReference type="Proteomes" id="UP001155901"/>
    </source>
</evidence>
<evidence type="ECO:0000313" key="3">
    <source>
        <dbReference type="EMBL" id="MBV6321558.1"/>
    </source>
</evidence>
<dbReference type="Proteomes" id="UP001155901">
    <property type="component" value="Unassembled WGS sequence"/>
</dbReference>
<reference evidence="4" key="2">
    <citation type="submission" date="2022-03" db="EMBL/GenBank/DDBJ databases">
        <title>Genome Encyclopedia of Bacteria and Archaea VI: Functional Genomics of Type Strains.</title>
        <authorList>
            <person name="Whitman W."/>
        </authorList>
    </citation>
    <scope>NUCLEOTIDE SEQUENCE</scope>
    <source>
        <strain evidence="4">HSC-15S17</strain>
    </source>
</reference>
<keyword evidence="1" id="KW-0732">Signal</keyword>
<sequence>MNLKKGLLAVALGMVVSAGASAQTFSYTGSVVTWTAPTTGSYVIDVIGAQGGAGLIFDSNYAGGLGAEVKATFSFLAGDTLQLAVGGKGSSGQGDYNGGGGGGSFVVGGSNIPMLIAGGGGGIRAQAGQNGFDASITQYGVLGSVGSSMGTYTVKTTDLGAGGQVGAYSWGSGGGGFYTDGASDIPFGTGGQSWFNGLGGGYATSGAPCLGVGGFGGGGAGAGCGGGGGGGGYSGGDGGFIGGGGGSFLSGAYQHATAGAGYGDGVIRITAVPEPATYGMLLGGLGVLGLMLRRRKST</sequence>
<gene>
    <name evidence="3" type="ORF">KVP70_11475</name>
    <name evidence="4" type="ORF">L1274_001883</name>
</gene>
<dbReference type="NCBIfam" id="TIGR02595">
    <property type="entry name" value="PEP_CTERM"/>
    <property type="match status" value="1"/>
</dbReference>
<evidence type="ECO:0000256" key="1">
    <source>
        <dbReference type="SAM" id="SignalP"/>
    </source>
</evidence>
<dbReference type="RefSeq" id="WP_217942315.1">
    <property type="nucleotide sequence ID" value="NZ_JAHTGR010000005.1"/>
</dbReference>
<dbReference type="NCBIfam" id="NF038126">
    <property type="entry name" value="PEP_CTERM_FxDxF"/>
    <property type="match status" value="1"/>
</dbReference>
<dbReference type="EMBL" id="JAHTGR010000005">
    <property type="protein sequence ID" value="MBV6321558.1"/>
    <property type="molecule type" value="Genomic_DNA"/>
</dbReference>
<protein>
    <submittedName>
        <fullName evidence="3">FxDxF family PEP-CTERM protein</fullName>
    </submittedName>
</protein>